<feature type="transmembrane region" description="Helical" evidence="6">
    <location>
        <begin position="263"/>
        <end position="287"/>
    </location>
</feature>
<dbReference type="InterPro" id="IPR020846">
    <property type="entry name" value="MFS_dom"/>
</dbReference>
<evidence type="ECO:0000313" key="8">
    <source>
        <dbReference type="EMBL" id="NEW07406.1"/>
    </source>
</evidence>
<dbReference type="InterPro" id="IPR053160">
    <property type="entry name" value="MFS_DHA3_Transporter"/>
</dbReference>
<dbReference type="PANTHER" id="PTHR23530">
    <property type="entry name" value="TRANSPORT PROTEIN-RELATED"/>
    <property type="match status" value="1"/>
</dbReference>
<feature type="domain" description="Major facilitator superfamily (MFS) profile" evidence="7">
    <location>
        <begin position="5"/>
        <end position="413"/>
    </location>
</feature>
<accession>A0A6G3ZYW1</accession>
<comment type="subcellular location">
    <subcellularLocation>
        <location evidence="1">Cell membrane</location>
        <topology evidence="1">Multi-pass membrane protein</topology>
    </subcellularLocation>
</comment>
<keyword evidence="5 6" id="KW-0472">Membrane</keyword>
<dbReference type="AlphaFoldDB" id="A0A6G3ZYW1"/>
<evidence type="ECO:0000256" key="5">
    <source>
        <dbReference type="ARBA" id="ARBA00023136"/>
    </source>
</evidence>
<comment type="caution">
    <text evidence="8">The sequence shown here is derived from an EMBL/GenBank/DDBJ whole genome shotgun (WGS) entry which is preliminary data.</text>
</comment>
<protein>
    <submittedName>
        <fullName evidence="8">MFS transporter</fullName>
    </submittedName>
</protein>
<feature type="transmembrane region" description="Helical" evidence="6">
    <location>
        <begin position="99"/>
        <end position="120"/>
    </location>
</feature>
<keyword evidence="2" id="KW-0813">Transport</keyword>
<feature type="transmembrane region" description="Helical" evidence="6">
    <location>
        <begin position="171"/>
        <end position="189"/>
    </location>
</feature>
<gene>
    <name evidence="8" type="ORF">GK047_15485</name>
</gene>
<dbReference type="PANTHER" id="PTHR23530:SF1">
    <property type="entry name" value="PERMEASE, MAJOR FACILITATOR SUPERFAMILY-RELATED"/>
    <property type="match status" value="1"/>
</dbReference>
<feature type="transmembrane region" description="Helical" evidence="6">
    <location>
        <begin position="386"/>
        <end position="406"/>
    </location>
</feature>
<feature type="transmembrane region" description="Helical" evidence="6">
    <location>
        <begin position="224"/>
        <end position="243"/>
    </location>
</feature>
<reference evidence="8" key="1">
    <citation type="submission" date="2020-02" db="EMBL/GenBank/DDBJ databases">
        <authorList>
            <person name="Shen X.-R."/>
            <person name="Zhang Y.-X."/>
        </authorList>
    </citation>
    <scope>NUCLEOTIDE SEQUENCE</scope>
    <source>
        <strain evidence="8">SYP-B3998</strain>
    </source>
</reference>
<dbReference type="RefSeq" id="WP_163948314.1">
    <property type="nucleotide sequence ID" value="NZ_JAAIKC010000005.1"/>
</dbReference>
<feature type="transmembrane region" description="Helical" evidence="6">
    <location>
        <begin position="71"/>
        <end position="93"/>
    </location>
</feature>
<keyword evidence="4 6" id="KW-1133">Transmembrane helix</keyword>
<keyword evidence="3 6" id="KW-0812">Transmembrane</keyword>
<dbReference type="EMBL" id="JAAIKC010000005">
    <property type="protein sequence ID" value="NEW07406.1"/>
    <property type="molecule type" value="Genomic_DNA"/>
</dbReference>
<evidence type="ECO:0000256" key="3">
    <source>
        <dbReference type="ARBA" id="ARBA00022692"/>
    </source>
</evidence>
<organism evidence="8">
    <name type="scientific">Paenibacillus sp. SYP-B3998</name>
    <dbReference type="NCBI Taxonomy" id="2678564"/>
    <lineage>
        <taxon>Bacteria</taxon>
        <taxon>Bacillati</taxon>
        <taxon>Bacillota</taxon>
        <taxon>Bacilli</taxon>
        <taxon>Bacillales</taxon>
        <taxon>Paenibacillaceae</taxon>
        <taxon>Paenibacillus</taxon>
    </lineage>
</organism>
<dbReference type="PROSITE" id="PS50850">
    <property type="entry name" value="MFS"/>
    <property type="match status" value="1"/>
</dbReference>
<sequence>MKLHASRVYTIMGFMVALANSTMFTTYAVYQIIALGLNPFQLLLVGAVLEVTVLLFEGITGVIADTYSRRLSVIIGMFVLGFGFILEGSAIWLGTGSSVIPAFLWLLIAQLIFGVGATFVSGADTAWIVDEVGEEHAGGLFLEAKRIGLYGTLIGIGLSVGLSALAPNLPYVIGGLMYAVLGGFLLIYMKETKFTAMKRTADTSHWQNMKGTWVLGAQMIRRHFVLVLMLIVTLFSGAASEGYDRLWQAHFIMDIGFPQSIQFTAAAWFGIIAVLSTFLSLFAMGIAQRRLDMCNEHVVLRGMIVLTIARIAAILSVALSSNFIWVLVSVLILEVIRTMSGPMYDTWLNLNIESRSRATVLSMMSQSDALGQTVGGPLVGWVGNRFSVRASLVVAAVLLSPVLVLFSRALRKR</sequence>
<dbReference type="Pfam" id="PF07690">
    <property type="entry name" value="MFS_1"/>
    <property type="match status" value="1"/>
</dbReference>
<dbReference type="InterPro" id="IPR036259">
    <property type="entry name" value="MFS_trans_sf"/>
</dbReference>
<evidence type="ECO:0000256" key="6">
    <source>
        <dbReference type="SAM" id="Phobius"/>
    </source>
</evidence>
<evidence type="ECO:0000256" key="1">
    <source>
        <dbReference type="ARBA" id="ARBA00004651"/>
    </source>
</evidence>
<proteinExistence type="predicted"/>
<evidence type="ECO:0000256" key="4">
    <source>
        <dbReference type="ARBA" id="ARBA00022989"/>
    </source>
</evidence>
<evidence type="ECO:0000259" key="7">
    <source>
        <dbReference type="PROSITE" id="PS50850"/>
    </source>
</evidence>
<evidence type="ECO:0000256" key="2">
    <source>
        <dbReference type="ARBA" id="ARBA00022448"/>
    </source>
</evidence>
<feature type="transmembrane region" description="Helical" evidence="6">
    <location>
        <begin position="12"/>
        <end position="33"/>
    </location>
</feature>
<feature type="transmembrane region" description="Helical" evidence="6">
    <location>
        <begin position="39"/>
        <end position="59"/>
    </location>
</feature>
<dbReference type="InterPro" id="IPR011701">
    <property type="entry name" value="MFS"/>
</dbReference>
<dbReference type="GO" id="GO:0005886">
    <property type="term" value="C:plasma membrane"/>
    <property type="evidence" value="ECO:0007669"/>
    <property type="project" value="UniProtKB-SubCell"/>
</dbReference>
<dbReference type="GO" id="GO:0022857">
    <property type="term" value="F:transmembrane transporter activity"/>
    <property type="evidence" value="ECO:0007669"/>
    <property type="project" value="InterPro"/>
</dbReference>
<feature type="transmembrane region" description="Helical" evidence="6">
    <location>
        <begin position="147"/>
        <end position="165"/>
    </location>
</feature>
<dbReference type="SUPFAM" id="SSF103473">
    <property type="entry name" value="MFS general substrate transporter"/>
    <property type="match status" value="1"/>
</dbReference>
<dbReference type="Gene3D" id="1.20.1250.20">
    <property type="entry name" value="MFS general substrate transporter like domains"/>
    <property type="match status" value="1"/>
</dbReference>
<feature type="transmembrane region" description="Helical" evidence="6">
    <location>
        <begin position="308"/>
        <end position="333"/>
    </location>
</feature>
<name>A0A6G3ZYW1_9BACL</name>